<proteinExistence type="predicted"/>
<evidence type="ECO:0000313" key="2">
    <source>
        <dbReference type="Proteomes" id="UP000502831"/>
    </source>
</evidence>
<name>A0A6G9VQY8_9BACT</name>
<dbReference type="EMBL" id="CP039734">
    <property type="protein sequence ID" value="QIR75943.1"/>
    <property type="molecule type" value="Genomic_DNA"/>
</dbReference>
<dbReference type="AlphaFoldDB" id="A0A6G9VQY8"/>
<gene>
    <name evidence="1" type="ORF">FA584_06855</name>
</gene>
<sequence length="256" mass="29733">MKFNPIRGRESWLKNDASLLKWLLARQYEPGDPMGNMAASHIRSIIECYLYGLSKEIQPVIARSLEWLNIAIEQDEWSDHPDPDYHRATLHEAKALALWLQNSDPAIEIWDKARHFLLSVMEPAYGKKIKTDGLDAYLSYCIHAEQYEAGVMEYEKYYGVSKVSFGGSMAPRKWAYAFCLNHIKPQFDPEKLFQAGRKMLQTHLDNNWLGVGQNIRAAMWLKNVYWHDNRTLAPLETILKAYENMPDIPKPDFIEN</sequence>
<reference evidence="1 2" key="1">
    <citation type="journal article" date="2017" name="Environ. Sci. Technol.">
        <title>Organohalide Respiration with Chlorinated Ethenes under Low pH Conditions.</title>
        <authorList>
            <person name="Yang Y."/>
            <person name="Capiro N.L."/>
            <person name="Marcet T.F."/>
            <person name="Yan J."/>
            <person name="Pennell K.D."/>
            <person name="Loffler F.E."/>
        </authorList>
    </citation>
    <scope>NUCLEOTIDE SEQUENCE [LARGE SCALE GENOMIC DNA]</scope>
    <source>
        <strain evidence="1 2">ACSDCE</strain>
    </source>
</reference>
<dbReference type="RefSeq" id="WP_167749820.1">
    <property type="nucleotide sequence ID" value="NZ_CP039734.2"/>
</dbReference>
<accession>A0A6G9VQY8</accession>
<dbReference type="Proteomes" id="UP000502831">
    <property type="component" value="Chromosome"/>
</dbReference>
<protein>
    <submittedName>
        <fullName evidence="1">Uncharacterized protein</fullName>
    </submittedName>
</protein>
<evidence type="ECO:0000313" key="1">
    <source>
        <dbReference type="EMBL" id="QIR75943.1"/>
    </source>
</evidence>
<organism evidence="1 2">
    <name type="scientific">Sulfurospirillum diekertiae</name>
    <dbReference type="NCBI Taxonomy" id="1854492"/>
    <lineage>
        <taxon>Bacteria</taxon>
        <taxon>Pseudomonadati</taxon>
        <taxon>Campylobacterota</taxon>
        <taxon>Epsilonproteobacteria</taxon>
        <taxon>Campylobacterales</taxon>
        <taxon>Sulfurospirillaceae</taxon>
        <taxon>Sulfurospirillum</taxon>
    </lineage>
</organism>